<gene>
    <name evidence="7 8" type="primary">atpH</name>
    <name evidence="8" type="ORF">Mal4_05580</name>
</gene>
<dbReference type="HAMAP" id="MF_01416">
    <property type="entry name" value="ATP_synth_delta_bact"/>
    <property type="match status" value="1"/>
</dbReference>
<dbReference type="PANTHER" id="PTHR11910">
    <property type="entry name" value="ATP SYNTHASE DELTA CHAIN"/>
    <property type="match status" value="1"/>
</dbReference>
<dbReference type="Pfam" id="PF00213">
    <property type="entry name" value="OSCP"/>
    <property type="match status" value="1"/>
</dbReference>
<evidence type="ECO:0000256" key="4">
    <source>
        <dbReference type="ARBA" id="ARBA00023065"/>
    </source>
</evidence>
<dbReference type="Gene3D" id="1.10.520.20">
    <property type="entry name" value="N-terminal domain of the delta subunit of the F1F0-ATP synthase"/>
    <property type="match status" value="1"/>
</dbReference>
<keyword evidence="7" id="KW-0139">CF(1)</keyword>
<protein>
    <recommendedName>
        <fullName evidence="7">ATP synthase subunit delta</fullName>
    </recommendedName>
    <alternativeName>
        <fullName evidence="7">ATP synthase F(1) sector subunit delta</fullName>
    </alternativeName>
    <alternativeName>
        <fullName evidence="7">F-type ATPase subunit delta</fullName>
        <shortName evidence="7">F-ATPase subunit delta</shortName>
    </alternativeName>
</protein>
<comment type="function">
    <text evidence="7">This protein is part of the stalk that links CF(0) to CF(1). It either transmits conformational changes from CF(0) to CF(1) or is implicated in proton conduction.</text>
</comment>
<dbReference type="NCBIfam" id="TIGR01145">
    <property type="entry name" value="ATP_synt_delta"/>
    <property type="match status" value="1"/>
</dbReference>
<dbReference type="KEGG" id="mri:Mal4_05580"/>
<dbReference type="Proteomes" id="UP000320496">
    <property type="component" value="Chromosome"/>
</dbReference>
<reference evidence="8 9" key="1">
    <citation type="submission" date="2019-02" db="EMBL/GenBank/DDBJ databases">
        <title>Deep-cultivation of Planctomycetes and their phenomic and genomic characterization uncovers novel biology.</title>
        <authorList>
            <person name="Wiegand S."/>
            <person name="Jogler M."/>
            <person name="Boedeker C."/>
            <person name="Pinto D."/>
            <person name="Vollmers J."/>
            <person name="Rivas-Marin E."/>
            <person name="Kohn T."/>
            <person name="Peeters S.H."/>
            <person name="Heuer A."/>
            <person name="Rast P."/>
            <person name="Oberbeckmann S."/>
            <person name="Bunk B."/>
            <person name="Jeske O."/>
            <person name="Meyerdierks A."/>
            <person name="Storesund J.E."/>
            <person name="Kallscheuer N."/>
            <person name="Luecker S."/>
            <person name="Lage O.M."/>
            <person name="Pohl T."/>
            <person name="Merkel B.J."/>
            <person name="Hornburger P."/>
            <person name="Mueller R.-W."/>
            <person name="Bruemmer F."/>
            <person name="Labrenz M."/>
            <person name="Spormann A.M."/>
            <person name="Op den Camp H."/>
            <person name="Overmann J."/>
            <person name="Amann R."/>
            <person name="Jetten M.S.M."/>
            <person name="Mascher T."/>
            <person name="Medema M.H."/>
            <person name="Devos D.P."/>
            <person name="Kaster A.-K."/>
            <person name="Ovreas L."/>
            <person name="Rohde M."/>
            <person name="Galperin M.Y."/>
            <person name="Jogler C."/>
        </authorList>
    </citation>
    <scope>NUCLEOTIDE SEQUENCE [LARGE SCALE GENOMIC DNA]</scope>
    <source>
        <strain evidence="8 9">Mal4</strain>
    </source>
</reference>
<organism evidence="8 9">
    <name type="scientific">Maioricimonas rarisocia</name>
    <dbReference type="NCBI Taxonomy" id="2528026"/>
    <lineage>
        <taxon>Bacteria</taxon>
        <taxon>Pseudomonadati</taxon>
        <taxon>Planctomycetota</taxon>
        <taxon>Planctomycetia</taxon>
        <taxon>Planctomycetales</taxon>
        <taxon>Planctomycetaceae</taxon>
        <taxon>Maioricimonas</taxon>
    </lineage>
</organism>
<keyword evidence="5 7" id="KW-0472">Membrane</keyword>
<comment type="subcellular location">
    <subcellularLocation>
        <location evidence="7">Cell membrane</location>
        <topology evidence="7">Peripheral membrane protein</topology>
    </subcellularLocation>
    <subcellularLocation>
        <location evidence="1">Membrane</location>
    </subcellularLocation>
</comment>
<dbReference type="RefSeq" id="WP_197444035.1">
    <property type="nucleotide sequence ID" value="NZ_CP036275.1"/>
</dbReference>
<keyword evidence="9" id="KW-1185">Reference proteome</keyword>
<dbReference type="SUPFAM" id="SSF47928">
    <property type="entry name" value="N-terminal domain of the delta subunit of the F1F0-ATP synthase"/>
    <property type="match status" value="1"/>
</dbReference>
<comment type="function">
    <text evidence="7">F(1)F(0) ATP synthase produces ATP from ADP in the presence of a proton or sodium gradient. F-type ATPases consist of two structural domains, F(1) containing the extramembraneous catalytic core and F(0) containing the membrane proton channel, linked together by a central stalk and a peripheral stalk. During catalysis, ATP synthesis in the catalytic domain of F(1) is coupled via a rotary mechanism of the central stalk subunits to proton translocation.</text>
</comment>
<evidence type="ECO:0000256" key="2">
    <source>
        <dbReference type="ARBA" id="ARBA00022448"/>
    </source>
</evidence>
<evidence type="ECO:0000256" key="7">
    <source>
        <dbReference type="HAMAP-Rule" id="MF_01416"/>
    </source>
</evidence>
<dbReference type="GO" id="GO:0046933">
    <property type="term" value="F:proton-transporting ATP synthase activity, rotational mechanism"/>
    <property type="evidence" value="ECO:0007669"/>
    <property type="project" value="UniProtKB-UniRule"/>
</dbReference>
<evidence type="ECO:0000256" key="3">
    <source>
        <dbReference type="ARBA" id="ARBA00022781"/>
    </source>
</evidence>
<evidence type="ECO:0000256" key="6">
    <source>
        <dbReference type="ARBA" id="ARBA00023310"/>
    </source>
</evidence>
<keyword evidence="3 7" id="KW-0375">Hydrogen ion transport</keyword>
<dbReference type="GO" id="GO:0045259">
    <property type="term" value="C:proton-transporting ATP synthase complex"/>
    <property type="evidence" value="ECO:0007669"/>
    <property type="project" value="UniProtKB-KW"/>
</dbReference>
<proteinExistence type="inferred from homology"/>
<sequence length="213" mass="24238">MSESEPKTRPSHVLEDPSAKVVARVYANAFLNASAKDGQVEALDEFTSFVDDVLKPYPEFARLLTTEVTGRDEKLEVIERVVAPRASEMFTSFLRVLARHERLELLPLILGETWLEHERREGRQRVTVRTASPLSEERLAGIRERLASSLPFEPILIPEVDETLVGGLVVQIGDTVHDGSLRTRIRDLKDRLRERYLNEIQSGRDRFSHPEGN</sequence>
<evidence type="ECO:0000256" key="1">
    <source>
        <dbReference type="ARBA" id="ARBA00004370"/>
    </source>
</evidence>
<keyword evidence="2 7" id="KW-0813">Transport</keyword>
<evidence type="ECO:0000313" key="8">
    <source>
        <dbReference type="EMBL" id="QDU36274.1"/>
    </source>
</evidence>
<dbReference type="GO" id="GO:0005886">
    <property type="term" value="C:plasma membrane"/>
    <property type="evidence" value="ECO:0007669"/>
    <property type="project" value="UniProtKB-SubCell"/>
</dbReference>
<keyword evidence="6 7" id="KW-0066">ATP synthesis</keyword>
<keyword evidence="7" id="KW-1003">Cell membrane</keyword>
<dbReference type="EMBL" id="CP036275">
    <property type="protein sequence ID" value="QDU36274.1"/>
    <property type="molecule type" value="Genomic_DNA"/>
</dbReference>
<dbReference type="PRINTS" id="PR00125">
    <property type="entry name" value="ATPASEDELTA"/>
</dbReference>
<dbReference type="InterPro" id="IPR026015">
    <property type="entry name" value="ATP_synth_OSCP/delta_N_sf"/>
</dbReference>
<dbReference type="AlphaFoldDB" id="A0A517Z1D2"/>
<dbReference type="InterPro" id="IPR000711">
    <property type="entry name" value="ATPase_OSCP/dsu"/>
</dbReference>
<comment type="similarity">
    <text evidence="7">Belongs to the ATPase delta chain family.</text>
</comment>
<accession>A0A517Z1D2</accession>
<keyword evidence="4 7" id="KW-0406">Ion transport</keyword>
<evidence type="ECO:0000313" key="9">
    <source>
        <dbReference type="Proteomes" id="UP000320496"/>
    </source>
</evidence>
<name>A0A517Z1D2_9PLAN</name>
<evidence type="ECO:0000256" key="5">
    <source>
        <dbReference type="ARBA" id="ARBA00023136"/>
    </source>
</evidence>